<organism evidence="1 2">
    <name type="scientific">Microbulbifer aestuariivivens</name>
    <dbReference type="NCBI Taxonomy" id="1908308"/>
    <lineage>
        <taxon>Bacteria</taxon>
        <taxon>Pseudomonadati</taxon>
        <taxon>Pseudomonadota</taxon>
        <taxon>Gammaproteobacteria</taxon>
        <taxon>Cellvibrionales</taxon>
        <taxon>Microbulbiferaceae</taxon>
        <taxon>Microbulbifer</taxon>
    </lineage>
</organism>
<dbReference type="PANTHER" id="PTHR33639">
    <property type="entry name" value="THIOL-DISULFIDE OXIDOREDUCTASE DCC"/>
    <property type="match status" value="1"/>
</dbReference>
<dbReference type="Proteomes" id="UP001408594">
    <property type="component" value="Unassembled WGS sequence"/>
</dbReference>
<protein>
    <recommendedName>
        <fullName evidence="3">Thiol-disulfide oxidoreductase DCC family protein</fullName>
    </recommendedName>
</protein>
<comment type="caution">
    <text evidence="1">The sequence shown here is derived from an EMBL/GenBank/DDBJ whole genome shotgun (WGS) entry which is preliminary data.</text>
</comment>
<accession>A0ABP9WQX3</accession>
<proteinExistence type="predicted"/>
<name>A0ABP9WQX3_9GAMM</name>
<dbReference type="InterPro" id="IPR052927">
    <property type="entry name" value="DCC_oxidoreductase"/>
</dbReference>
<reference evidence="1 2" key="1">
    <citation type="submission" date="2024-02" db="EMBL/GenBank/DDBJ databases">
        <title>Microbulbifer aestuariivivens NBRC 112533.</title>
        <authorList>
            <person name="Ichikawa N."/>
            <person name="Katano-Makiyama Y."/>
            <person name="Hidaka K."/>
        </authorList>
    </citation>
    <scope>NUCLEOTIDE SEQUENCE [LARGE SCALE GENOMIC DNA]</scope>
    <source>
        <strain evidence="1 2">NBRC 112533</strain>
    </source>
</reference>
<evidence type="ECO:0000313" key="1">
    <source>
        <dbReference type="EMBL" id="GAA5525607.1"/>
    </source>
</evidence>
<dbReference type="InterPro" id="IPR007263">
    <property type="entry name" value="DCC1-like"/>
</dbReference>
<gene>
    <name evidence="1" type="ORF">Maes01_02178</name>
</gene>
<sequence>MPPDLPARIILFDSACNLCNGWAGFILKHDRNARFTLCRVQSPAGQRLLCELGRPLDTYATLLYLENPGVNSGQVYEKSAAVLRIMAQLPMPWRAAKWCQRVPEPLRDWVYDRVAGNRYRLFGRRQKCRLPGAAERQRFLEDLDEHHVN</sequence>
<dbReference type="Pfam" id="PF04134">
    <property type="entry name" value="DCC1-like"/>
    <property type="match status" value="1"/>
</dbReference>
<dbReference type="PANTHER" id="PTHR33639:SF2">
    <property type="entry name" value="DUF393 DOMAIN-CONTAINING PROTEIN"/>
    <property type="match status" value="1"/>
</dbReference>
<evidence type="ECO:0008006" key="3">
    <source>
        <dbReference type="Google" id="ProtNLM"/>
    </source>
</evidence>
<dbReference type="RefSeq" id="WP_345551434.1">
    <property type="nucleotide sequence ID" value="NZ_BAABRT010000017.1"/>
</dbReference>
<keyword evidence="2" id="KW-1185">Reference proteome</keyword>
<evidence type="ECO:0000313" key="2">
    <source>
        <dbReference type="Proteomes" id="UP001408594"/>
    </source>
</evidence>
<dbReference type="EMBL" id="BAABRT010000017">
    <property type="protein sequence ID" value="GAA5525607.1"/>
    <property type="molecule type" value="Genomic_DNA"/>
</dbReference>